<protein>
    <submittedName>
        <fullName evidence="1">Uncharacterized protein</fullName>
    </submittedName>
</protein>
<evidence type="ECO:0000313" key="2">
    <source>
        <dbReference type="Proteomes" id="UP000811246"/>
    </source>
</evidence>
<proteinExistence type="predicted"/>
<reference evidence="1" key="1">
    <citation type="submission" date="2021-01" db="EMBL/GenBank/DDBJ databases">
        <authorList>
            <person name="Lovell J.T."/>
            <person name="Bentley N."/>
            <person name="Bhattarai G."/>
            <person name="Jenkins J.W."/>
            <person name="Sreedasyam A."/>
            <person name="Alarcon Y."/>
            <person name="Bock C."/>
            <person name="Boston L."/>
            <person name="Carlson J."/>
            <person name="Cervantes K."/>
            <person name="Clermont K."/>
            <person name="Krom N."/>
            <person name="Kubenka K."/>
            <person name="Mamidi S."/>
            <person name="Mattison C."/>
            <person name="Monteros M."/>
            <person name="Pisani C."/>
            <person name="Plott C."/>
            <person name="Rajasekar S."/>
            <person name="Rhein H.S."/>
            <person name="Rohla C."/>
            <person name="Song M."/>
            <person name="Hilaire R.S."/>
            <person name="Shu S."/>
            <person name="Wells L."/>
            <person name="Wang X."/>
            <person name="Webber J."/>
            <person name="Heerema R.J."/>
            <person name="Klein P."/>
            <person name="Conner P."/>
            <person name="Grauke L."/>
            <person name="Grimwood J."/>
            <person name="Schmutz J."/>
            <person name="Randall J.J."/>
        </authorList>
    </citation>
    <scope>NUCLEOTIDE SEQUENCE</scope>
    <source>
        <tissue evidence="1">Leaf</tissue>
    </source>
</reference>
<name>A0A922JNV8_CARIL</name>
<dbReference type="AlphaFoldDB" id="A0A922JNV8"/>
<dbReference type="Proteomes" id="UP000811246">
    <property type="component" value="Chromosome 5"/>
</dbReference>
<accession>A0A922JNV8</accession>
<organism evidence="1 2">
    <name type="scientific">Carya illinoinensis</name>
    <name type="common">Pecan</name>
    <dbReference type="NCBI Taxonomy" id="32201"/>
    <lineage>
        <taxon>Eukaryota</taxon>
        <taxon>Viridiplantae</taxon>
        <taxon>Streptophyta</taxon>
        <taxon>Embryophyta</taxon>
        <taxon>Tracheophyta</taxon>
        <taxon>Spermatophyta</taxon>
        <taxon>Magnoliopsida</taxon>
        <taxon>eudicotyledons</taxon>
        <taxon>Gunneridae</taxon>
        <taxon>Pentapetalae</taxon>
        <taxon>rosids</taxon>
        <taxon>fabids</taxon>
        <taxon>Fagales</taxon>
        <taxon>Juglandaceae</taxon>
        <taxon>Carya</taxon>
    </lineage>
</organism>
<comment type="caution">
    <text evidence="1">The sequence shown here is derived from an EMBL/GenBank/DDBJ whole genome shotgun (WGS) entry which is preliminary data.</text>
</comment>
<evidence type="ECO:0000313" key="1">
    <source>
        <dbReference type="EMBL" id="KAG6714755.1"/>
    </source>
</evidence>
<sequence length="94" mass="11074">MGESAGKALDRRMLDDGEARSMWVRSSQKLQEYQIPFSLFFPFIYMRERERAASWKKLMGGINNHIHRDRAVLHTKCIFQGELVDPKGYYSMLM</sequence>
<gene>
    <name evidence="1" type="ORF">I3842_05G217700</name>
</gene>
<dbReference type="EMBL" id="CM031829">
    <property type="protein sequence ID" value="KAG6714755.1"/>
    <property type="molecule type" value="Genomic_DNA"/>
</dbReference>